<keyword evidence="6" id="KW-1185">Reference proteome</keyword>
<dbReference type="PANTHER" id="PTHR14493:SF86">
    <property type="entry name" value="ZINC FINGER CCCH DOMAIN-CONTAINING PROTEIN 47"/>
    <property type="match status" value="1"/>
</dbReference>
<comment type="caution">
    <text evidence="5">The sequence shown here is derived from an EMBL/GenBank/DDBJ whole genome shotgun (WGS) entry which is preliminary data.</text>
</comment>
<dbReference type="EMBL" id="BSYR01000005">
    <property type="protein sequence ID" value="GMI67591.1"/>
    <property type="molecule type" value="Genomic_DNA"/>
</dbReference>
<proteinExistence type="predicted"/>
<dbReference type="AlphaFoldDB" id="A0A9W7GZB5"/>
<evidence type="ECO:0000313" key="5">
    <source>
        <dbReference type="EMBL" id="GMI67591.1"/>
    </source>
</evidence>
<organism evidence="5 6">
    <name type="scientific">Hibiscus trionum</name>
    <name type="common">Flower of an hour</name>
    <dbReference type="NCBI Taxonomy" id="183268"/>
    <lineage>
        <taxon>Eukaryota</taxon>
        <taxon>Viridiplantae</taxon>
        <taxon>Streptophyta</taxon>
        <taxon>Embryophyta</taxon>
        <taxon>Tracheophyta</taxon>
        <taxon>Spermatophyta</taxon>
        <taxon>Magnoliopsida</taxon>
        <taxon>eudicotyledons</taxon>
        <taxon>Gunneridae</taxon>
        <taxon>Pentapetalae</taxon>
        <taxon>rosids</taxon>
        <taxon>malvids</taxon>
        <taxon>Malvales</taxon>
        <taxon>Malvaceae</taxon>
        <taxon>Malvoideae</taxon>
        <taxon>Hibiscus</taxon>
    </lineage>
</organism>
<keyword evidence="3" id="KW-0862">Zinc</keyword>
<evidence type="ECO:0000256" key="2">
    <source>
        <dbReference type="ARBA" id="ARBA00022771"/>
    </source>
</evidence>
<reference evidence="5" key="1">
    <citation type="submission" date="2023-05" db="EMBL/GenBank/DDBJ databases">
        <title>Genome and transcriptome analyses reveal genes involved in the formation of fine ridges on petal epidermal cells in Hibiscus trionum.</title>
        <authorList>
            <person name="Koshimizu S."/>
            <person name="Masuda S."/>
            <person name="Ishii T."/>
            <person name="Shirasu K."/>
            <person name="Hoshino A."/>
            <person name="Arita M."/>
        </authorList>
    </citation>
    <scope>NUCLEOTIDE SEQUENCE</scope>
    <source>
        <strain evidence="5">Hamamatsu line</strain>
    </source>
</reference>
<dbReference type="InterPro" id="IPR045234">
    <property type="entry name" value="Unkempt-like"/>
</dbReference>
<evidence type="ECO:0000256" key="3">
    <source>
        <dbReference type="ARBA" id="ARBA00022833"/>
    </source>
</evidence>
<dbReference type="PANTHER" id="PTHR14493">
    <property type="entry name" value="UNKEMPT FAMILY MEMBER"/>
    <property type="match status" value="1"/>
</dbReference>
<feature type="region of interest" description="Disordered" evidence="4">
    <location>
        <begin position="69"/>
        <end position="90"/>
    </location>
</feature>
<keyword evidence="1" id="KW-0479">Metal-binding</keyword>
<protein>
    <submittedName>
        <fullName evidence="5">(SALT-INDUCIBLE ZINC FINGER 2, TANDEM ZINC FINGER 10)</fullName>
    </submittedName>
</protein>
<evidence type="ECO:0000256" key="4">
    <source>
        <dbReference type="SAM" id="MobiDB-lite"/>
    </source>
</evidence>
<dbReference type="GO" id="GO:0008270">
    <property type="term" value="F:zinc ion binding"/>
    <property type="evidence" value="ECO:0007669"/>
    <property type="project" value="UniProtKB-KW"/>
</dbReference>
<evidence type="ECO:0000313" key="6">
    <source>
        <dbReference type="Proteomes" id="UP001165190"/>
    </source>
</evidence>
<keyword evidence="2" id="KW-0863">Zinc-finger</keyword>
<dbReference type="OrthoDB" id="410307at2759"/>
<evidence type="ECO:0000256" key="1">
    <source>
        <dbReference type="ARBA" id="ARBA00022723"/>
    </source>
</evidence>
<sequence length="380" mass="41439">MFNSLRLQSEYRTRLCKDEIGCTRKVCFFAHKPEELRPVYASTGSAMPSPRSAAVNALDMTTLSPLALGSSSMPLPTTSTPPMSPLTTSSSPKNGGLWQNKMNLTPPTLQLPGSRLKTAYSSRDLDLGMEILGLENQLQQQKLMDEISSLSSPSCWSKEYSRLGDLKPTNLDDAFGSLDPSLLSQLKGLSVKSATPFQMQSPTARQSQLRASYQVNLPSSLARNPSPFGFDSSAAVAAAVMNSRSFAFAKRSQSFIDRGRAGLTAPANSANMMSSNMSNWSSPDGKLDWGMQGDELNKLRRSASFGFRNNSPVATATKEMMMPPGFDEPDVSWVNSLVKDVPPVGGGSMQQHQYNMSKGVGERLPPWVEQMYIEQEHMVA</sequence>
<accession>A0A9W7GZB5</accession>
<name>A0A9W7GZB5_HIBTR</name>
<feature type="compositionally biased region" description="Low complexity" evidence="4">
    <location>
        <begin position="70"/>
        <end position="90"/>
    </location>
</feature>
<gene>
    <name evidence="5" type="ORF">HRI_000428400</name>
</gene>
<dbReference type="Proteomes" id="UP001165190">
    <property type="component" value="Unassembled WGS sequence"/>
</dbReference>